<name>A0A343JEV9_9CLOT</name>
<organism evidence="2 3">
    <name type="scientific">Clostridium isatidis</name>
    <dbReference type="NCBI Taxonomy" id="182773"/>
    <lineage>
        <taxon>Bacteria</taxon>
        <taxon>Bacillati</taxon>
        <taxon>Bacillota</taxon>
        <taxon>Clostridia</taxon>
        <taxon>Eubacteriales</taxon>
        <taxon>Clostridiaceae</taxon>
        <taxon>Clostridium</taxon>
    </lineage>
</organism>
<proteinExistence type="predicted"/>
<reference evidence="2 3" key="1">
    <citation type="submission" date="2016-08" db="EMBL/GenBank/DDBJ databases">
        <title>Complete Genome Sequence Of The Indigo Reducing Clostridium isatidis DSM15098.</title>
        <authorList>
            <person name="Little G.T."/>
            <person name="Minton N.P."/>
        </authorList>
    </citation>
    <scope>NUCLEOTIDE SEQUENCE [LARGE SCALE GENOMIC DNA]</scope>
    <source>
        <strain evidence="2 3">DSM 15098</strain>
    </source>
</reference>
<keyword evidence="1" id="KW-0812">Transmembrane</keyword>
<feature type="transmembrane region" description="Helical" evidence="1">
    <location>
        <begin position="17"/>
        <end position="34"/>
    </location>
</feature>
<accession>A0A343JEV9</accession>
<dbReference type="AlphaFoldDB" id="A0A343JEV9"/>
<dbReference type="Proteomes" id="UP000264883">
    <property type="component" value="Chromosome"/>
</dbReference>
<evidence type="ECO:0000313" key="2">
    <source>
        <dbReference type="EMBL" id="ASW44067.1"/>
    </source>
</evidence>
<evidence type="ECO:0000313" key="3">
    <source>
        <dbReference type="Proteomes" id="UP000264883"/>
    </source>
</evidence>
<dbReference type="EMBL" id="CP016786">
    <property type="protein sequence ID" value="ASW44067.1"/>
    <property type="molecule type" value="Genomic_DNA"/>
</dbReference>
<gene>
    <name evidence="2" type="ORF">BEN51_11425</name>
</gene>
<dbReference type="RefSeq" id="WP_119866192.1">
    <property type="nucleotide sequence ID" value="NZ_CP016786.1"/>
</dbReference>
<feature type="transmembrane region" description="Helical" evidence="1">
    <location>
        <begin position="40"/>
        <end position="58"/>
    </location>
</feature>
<keyword evidence="1" id="KW-0472">Membrane</keyword>
<evidence type="ECO:0000256" key="1">
    <source>
        <dbReference type="SAM" id="Phobius"/>
    </source>
</evidence>
<dbReference type="KEGG" id="cia:BEN51_11425"/>
<dbReference type="OrthoDB" id="1937989at2"/>
<protein>
    <submittedName>
        <fullName evidence="2">Uncharacterized protein</fullName>
    </submittedName>
</protein>
<keyword evidence="1" id="KW-1133">Transmembrane helix</keyword>
<sequence length="195" mass="22732">MKIEKALKKEQKSIKRFYILMFLLFVTLPLVFLISQVKSLFIMIYLYSLEILIIISCISKANYHNLKFTAKNNKLKFKSGLFGKEAILLCDKVVLVHTNKVGEDLNIVLVSTSKFRNNYLKPITKIFMKKYPEASNSYIKIKKNKPEEIYYFQVIKRGALKKYILLDEIFKNCVKAQYTASAIENIKIARGQIEL</sequence>
<keyword evidence="3" id="KW-1185">Reference proteome</keyword>